<dbReference type="STRING" id="1169540.A0A0G4EGB9"/>
<dbReference type="PRINTS" id="PR00080">
    <property type="entry name" value="SDRFAMILY"/>
</dbReference>
<dbReference type="FunFam" id="3.40.50.720:FF:000084">
    <property type="entry name" value="Short-chain dehydrogenase reductase"/>
    <property type="match status" value="1"/>
</dbReference>
<dbReference type="Pfam" id="PF13561">
    <property type="entry name" value="adh_short_C2"/>
    <property type="match status" value="1"/>
</dbReference>
<dbReference type="PANTHER" id="PTHR43943">
    <property type="entry name" value="DEHYDROGENASE/REDUCTASE (SDR FAMILY) MEMBER 4"/>
    <property type="match status" value="1"/>
</dbReference>
<proteinExistence type="inferred from homology"/>
<keyword evidence="3" id="KW-1185">Reference proteome</keyword>
<evidence type="ECO:0000313" key="3">
    <source>
        <dbReference type="Proteomes" id="UP000041254"/>
    </source>
</evidence>
<sequence>MQTNSACNCSRFRRKLAIVTASTAGIGYVIARRLAQEGADVVISSRKAKNVDEAVVALQREGLSVRGVACHVAKREDRQRLVQAAVEWKGRIDVLVSNAAASTAMGSVLDTDETAYDKMMETNLKSSFFLIQDAVPHLADGASILFVSSYLAFQPADPIAIYGVTKTALLGLTKALAHQLGERGIRVNCIAPGVVKTRFSSALWEEDSTADISIQRTFLKRLAEADDIAGPAAFLCSCDAAYVTGECLVVAGGMQSRL</sequence>
<dbReference type="PRINTS" id="PR00081">
    <property type="entry name" value="GDHRDH"/>
</dbReference>
<organism evidence="2 3">
    <name type="scientific">Vitrella brassicaformis (strain CCMP3155)</name>
    <dbReference type="NCBI Taxonomy" id="1169540"/>
    <lineage>
        <taxon>Eukaryota</taxon>
        <taxon>Sar</taxon>
        <taxon>Alveolata</taxon>
        <taxon>Colpodellida</taxon>
        <taxon>Vitrellaceae</taxon>
        <taxon>Vitrella</taxon>
    </lineage>
</organism>
<dbReference type="PANTHER" id="PTHR43943:SF2">
    <property type="entry name" value="DEHYDROGENASE_REDUCTASE 4"/>
    <property type="match status" value="1"/>
</dbReference>
<dbReference type="VEuPathDB" id="CryptoDB:Vbra_11594"/>
<dbReference type="EMBL" id="CDMY01000220">
    <property type="protein sequence ID" value="CEL94503.1"/>
    <property type="molecule type" value="Genomic_DNA"/>
</dbReference>
<gene>
    <name evidence="2" type="ORF">Vbra_11594</name>
</gene>
<evidence type="ECO:0008006" key="4">
    <source>
        <dbReference type="Google" id="ProtNLM"/>
    </source>
</evidence>
<dbReference type="NCBIfam" id="NF005559">
    <property type="entry name" value="PRK07231.1"/>
    <property type="match status" value="1"/>
</dbReference>
<dbReference type="OrthoDB" id="1393670at2759"/>
<dbReference type="AlphaFoldDB" id="A0A0G4EGB9"/>
<dbReference type="PROSITE" id="PS00061">
    <property type="entry name" value="ADH_SHORT"/>
    <property type="match status" value="1"/>
</dbReference>
<dbReference type="Gene3D" id="3.40.50.720">
    <property type="entry name" value="NAD(P)-binding Rossmann-like Domain"/>
    <property type="match status" value="1"/>
</dbReference>
<dbReference type="InterPro" id="IPR036291">
    <property type="entry name" value="NAD(P)-bd_dom_sf"/>
</dbReference>
<protein>
    <recommendedName>
        <fullName evidence="4">Dehydrogenase/reductase SDR family member 4</fullName>
    </recommendedName>
</protein>
<dbReference type="Proteomes" id="UP000041254">
    <property type="component" value="Unassembled WGS sequence"/>
</dbReference>
<accession>A0A0G4EGB9</accession>
<dbReference type="SUPFAM" id="SSF51735">
    <property type="entry name" value="NAD(P)-binding Rossmann-fold domains"/>
    <property type="match status" value="1"/>
</dbReference>
<dbReference type="InParanoid" id="A0A0G4EGB9"/>
<evidence type="ECO:0000256" key="1">
    <source>
        <dbReference type="ARBA" id="ARBA00006484"/>
    </source>
</evidence>
<dbReference type="OMA" id="WEVANVI"/>
<evidence type="ECO:0000313" key="2">
    <source>
        <dbReference type="EMBL" id="CEL94503.1"/>
    </source>
</evidence>
<dbReference type="PhylomeDB" id="A0A0G4EGB9"/>
<comment type="similarity">
    <text evidence="1">Belongs to the short-chain dehydrogenases/reductases (SDR) family.</text>
</comment>
<name>A0A0G4EGB9_VITBC</name>
<reference evidence="2 3" key="1">
    <citation type="submission" date="2014-11" db="EMBL/GenBank/DDBJ databases">
        <authorList>
            <person name="Zhu J."/>
            <person name="Qi W."/>
            <person name="Song R."/>
        </authorList>
    </citation>
    <scope>NUCLEOTIDE SEQUENCE [LARGE SCALE GENOMIC DNA]</scope>
</reference>
<dbReference type="InterPro" id="IPR002347">
    <property type="entry name" value="SDR_fam"/>
</dbReference>
<dbReference type="InterPro" id="IPR020904">
    <property type="entry name" value="Sc_DH/Rdtase_CS"/>
</dbReference>